<evidence type="ECO:0000259" key="3">
    <source>
        <dbReference type="Pfam" id="PF24808"/>
    </source>
</evidence>
<dbReference type="PANTHER" id="PTHR38118:SF3">
    <property type="entry name" value="ANCHORED CELL WALL PROTEIN 11"/>
    <property type="match status" value="1"/>
</dbReference>
<evidence type="ECO:0000313" key="4">
    <source>
        <dbReference type="EMBL" id="KAK2626758.1"/>
    </source>
</evidence>
<accession>A0AAD9T0U2</accession>
<dbReference type="AlphaFoldDB" id="A0AAD9T0U2"/>
<evidence type="ECO:0000256" key="2">
    <source>
        <dbReference type="SAM" id="SignalP"/>
    </source>
</evidence>
<feature type="domain" description="DUF7707" evidence="3">
    <location>
        <begin position="24"/>
        <end position="124"/>
    </location>
</feature>
<sequence>MFVKSTVAVALLSSFTAAQTFNSTIDPGNVPLTTKSQWCLSQKNVCGTLCSGELNANDCEPASLTYNCTCQSNNSAPGLAYYTGTVPTFICEQVFQNCIAAGENDAAAQSVCTKNEVANCGHLDADNFTAPAPTSSSSSSSPTGTGAQNQAATGTPATTSSSSAAAPTLFPYLGQSFGTGAMALGAAAAFGYAL</sequence>
<protein>
    <recommendedName>
        <fullName evidence="3">DUF7707 domain-containing protein</fullName>
    </recommendedName>
</protein>
<gene>
    <name evidence="4" type="ORF">QTJ16_003933</name>
</gene>
<dbReference type="PANTHER" id="PTHR38118">
    <property type="entry name" value="ANCHORED CELL WALL PROTEIN 11-RELATED"/>
    <property type="match status" value="1"/>
</dbReference>
<feature type="chain" id="PRO_5042169286" description="DUF7707 domain-containing protein" evidence="2">
    <location>
        <begin position="19"/>
        <end position="194"/>
    </location>
</feature>
<dbReference type="Proteomes" id="UP001285354">
    <property type="component" value="Unassembled WGS sequence"/>
</dbReference>
<name>A0AAD9T0U2_9HELO</name>
<dbReference type="Pfam" id="PF24808">
    <property type="entry name" value="DUF7707"/>
    <property type="match status" value="1"/>
</dbReference>
<feature type="signal peptide" evidence="2">
    <location>
        <begin position="1"/>
        <end position="18"/>
    </location>
</feature>
<keyword evidence="5" id="KW-1185">Reference proteome</keyword>
<reference evidence="4" key="1">
    <citation type="submission" date="2023-06" db="EMBL/GenBank/DDBJ databases">
        <title>Draft genome of Marssonina rosae.</title>
        <authorList>
            <person name="Cheng Q."/>
        </authorList>
    </citation>
    <scope>NUCLEOTIDE SEQUENCE</scope>
    <source>
        <strain evidence="4">R4</strain>
    </source>
</reference>
<keyword evidence="2" id="KW-0732">Signal</keyword>
<evidence type="ECO:0000256" key="1">
    <source>
        <dbReference type="SAM" id="MobiDB-lite"/>
    </source>
</evidence>
<evidence type="ECO:0000313" key="5">
    <source>
        <dbReference type="Proteomes" id="UP001285354"/>
    </source>
</evidence>
<organism evidence="4 5">
    <name type="scientific">Diplocarpon rosae</name>
    <dbReference type="NCBI Taxonomy" id="946125"/>
    <lineage>
        <taxon>Eukaryota</taxon>
        <taxon>Fungi</taxon>
        <taxon>Dikarya</taxon>
        <taxon>Ascomycota</taxon>
        <taxon>Pezizomycotina</taxon>
        <taxon>Leotiomycetes</taxon>
        <taxon>Helotiales</taxon>
        <taxon>Drepanopezizaceae</taxon>
        <taxon>Diplocarpon</taxon>
    </lineage>
</organism>
<proteinExistence type="predicted"/>
<comment type="caution">
    <text evidence="4">The sequence shown here is derived from an EMBL/GenBank/DDBJ whole genome shotgun (WGS) entry which is preliminary data.</text>
</comment>
<dbReference type="InterPro" id="IPR056124">
    <property type="entry name" value="DUF7707"/>
</dbReference>
<feature type="region of interest" description="Disordered" evidence="1">
    <location>
        <begin position="131"/>
        <end position="161"/>
    </location>
</feature>
<dbReference type="EMBL" id="JAUBYV010000005">
    <property type="protein sequence ID" value="KAK2626758.1"/>
    <property type="molecule type" value="Genomic_DNA"/>
</dbReference>